<name>A0A8B6DHM1_MYTGA</name>
<dbReference type="GO" id="GO:0003713">
    <property type="term" value="F:transcription coactivator activity"/>
    <property type="evidence" value="ECO:0007669"/>
    <property type="project" value="TreeGrafter"/>
</dbReference>
<dbReference type="PANTHER" id="PTHR21277">
    <property type="entry name" value="TRANSCRIPTIONAL ADAPTER 1"/>
    <property type="match status" value="1"/>
</dbReference>
<evidence type="ECO:0000313" key="8">
    <source>
        <dbReference type="Proteomes" id="UP000596742"/>
    </source>
</evidence>
<evidence type="ECO:0000256" key="4">
    <source>
        <dbReference type="ARBA" id="ARBA00023163"/>
    </source>
</evidence>
<comment type="subcellular location">
    <subcellularLocation>
        <location evidence="1">Nucleus</location>
    </subcellularLocation>
</comment>
<comment type="caution">
    <text evidence="7">The sequence shown here is derived from an EMBL/GenBank/DDBJ whole genome shotgun (WGS) entry which is preliminary data.</text>
</comment>
<keyword evidence="8" id="KW-1185">Reference proteome</keyword>
<sequence length="379" mass="42551">MLATFASRALLWNERKINKEKLTARASVKMSGSLDLSSARKQLQDTLGDDMTAYLQNLKLWFKQKISKEDFDLEARKLLTESTVHLHNEFLLAIMSRCQSLSTSLVPRESSVSGRVSEQSRIKQKSKLRRKSTSSRSTLQKFVPSNPVNFAPQATYKGGEEINFATRELAVPDISMVQGRMLVCAWETGLEDVSDTAVKLIMQAIEVKEGGSDTAVKLIMQAIENQLKNIISQVLSKRSGYKVREKKFKYAMGTQVLNPYLRHTSQIDDTSTESEATSITANALHIPSRKPPFDIGSAQAAEQLSTAQFPASKGPVTLFELLETLQLHRSSIASHSVYAPAIERVIHKLWHPSREEINQEHIHHQEVTIKQLHSQSVVR</sequence>
<gene>
    <name evidence="7" type="ORF">MGAL_10B010169</name>
</gene>
<evidence type="ECO:0000313" key="7">
    <source>
        <dbReference type="EMBL" id="VDI19313.1"/>
    </source>
</evidence>
<evidence type="ECO:0000256" key="6">
    <source>
        <dbReference type="SAM" id="MobiDB-lite"/>
    </source>
</evidence>
<reference evidence="7" key="1">
    <citation type="submission" date="2018-11" db="EMBL/GenBank/DDBJ databases">
        <authorList>
            <person name="Alioto T."/>
            <person name="Alioto T."/>
        </authorList>
    </citation>
    <scope>NUCLEOTIDE SEQUENCE</scope>
</reference>
<keyword evidence="5" id="KW-0539">Nucleus</keyword>
<dbReference type="CDD" id="cd22934">
    <property type="entry name" value="HFD_TADA1"/>
    <property type="match status" value="1"/>
</dbReference>
<dbReference type="AlphaFoldDB" id="A0A8B6DHM1"/>
<dbReference type="GO" id="GO:0000124">
    <property type="term" value="C:SAGA complex"/>
    <property type="evidence" value="ECO:0007669"/>
    <property type="project" value="UniProtKB-ARBA"/>
</dbReference>
<accession>A0A8B6DHM1</accession>
<evidence type="ECO:0000256" key="3">
    <source>
        <dbReference type="ARBA" id="ARBA00023015"/>
    </source>
</evidence>
<dbReference type="PANTHER" id="PTHR21277:SF5">
    <property type="entry name" value="TRANSCRIPTIONAL ADAPTER 1"/>
    <property type="match status" value="1"/>
</dbReference>
<evidence type="ECO:0000256" key="5">
    <source>
        <dbReference type="ARBA" id="ARBA00023242"/>
    </source>
</evidence>
<dbReference type="InterPro" id="IPR024738">
    <property type="entry name" value="Hfi1/Tada1"/>
</dbReference>
<comment type="similarity">
    <text evidence="2">Belongs to the TADA1 family.</text>
</comment>
<dbReference type="GO" id="GO:0006357">
    <property type="term" value="P:regulation of transcription by RNA polymerase II"/>
    <property type="evidence" value="ECO:0007669"/>
    <property type="project" value="TreeGrafter"/>
</dbReference>
<dbReference type="EMBL" id="UYJE01003434">
    <property type="protein sequence ID" value="VDI19313.1"/>
    <property type="molecule type" value="Genomic_DNA"/>
</dbReference>
<keyword evidence="4" id="KW-0804">Transcription</keyword>
<dbReference type="Proteomes" id="UP000596742">
    <property type="component" value="Unassembled WGS sequence"/>
</dbReference>
<protein>
    <submittedName>
        <fullName evidence="7">Transcriptional adapter 1</fullName>
    </submittedName>
</protein>
<proteinExistence type="inferred from homology"/>
<dbReference type="OrthoDB" id="10264870at2759"/>
<feature type="compositionally biased region" description="Basic residues" evidence="6">
    <location>
        <begin position="122"/>
        <end position="133"/>
    </location>
</feature>
<evidence type="ECO:0000256" key="1">
    <source>
        <dbReference type="ARBA" id="ARBA00004123"/>
    </source>
</evidence>
<feature type="region of interest" description="Disordered" evidence="6">
    <location>
        <begin position="112"/>
        <end position="136"/>
    </location>
</feature>
<dbReference type="GO" id="GO:0005634">
    <property type="term" value="C:nucleus"/>
    <property type="evidence" value="ECO:0007669"/>
    <property type="project" value="UniProtKB-SubCell"/>
</dbReference>
<keyword evidence="3" id="KW-0805">Transcription regulation</keyword>
<evidence type="ECO:0000256" key="2">
    <source>
        <dbReference type="ARBA" id="ARBA00010314"/>
    </source>
</evidence>
<organism evidence="7 8">
    <name type="scientific">Mytilus galloprovincialis</name>
    <name type="common">Mediterranean mussel</name>
    <dbReference type="NCBI Taxonomy" id="29158"/>
    <lineage>
        <taxon>Eukaryota</taxon>
        <taxon>Metazoa</taxon>
        <taxon>Spiralia</taxon>
        <taxon>Lophotrochozoa</taxon>
        <taxon>Mollusca</taxon>
        <taxon>Bivalvia</taxon>
        <taxon>Autobranchia</taxon>
        <taxon>Pteriomorphia</taxon>
        <taxon>Mytilida</taxon>
        <taxon>Mytiloidea</taxon>
        <taxon>Mytilidae</taxon>
        <taxon>Mytilinae</taxon>
        <taxon>Mytilus</taxon>
    </lineage>
</organism>
<dbReference type="Pfam" id="PF12767">
    <property type="entry name" value="SAGA-Tad1"/>
    <property type="match status" value="1"/>
</dbReference>